<feature type="region of interest" description="Disordered" evidence="1">
    <location>
        <begin position="42"/>
        <end position="80"/>
    </location>
</feature>
<sequence>MTILVSTNLPKRIDEYVELEVNNCIYFISVVEKGFTDNSTGVEGALGRKEGKVSTMHSSGSQSDSTSETNRRQTQDVDVGSKLQSVDEAISAVFLGKGKNVDCSTSELNSNRILGECELLGNNDIDGNEASCVSFVKKDTSTLNLKDGLTINNMDGKLSWVDVVTKGQNIGLENGDGHRALDYFQSIGLGFSNDVVTIDEPVGSFSNKSSWEADVDAQNCKGVLRGVQIMTKGPNLLRLIWMRR</sequence>
<evidence type="ECO:0000313" key="3">
    <source>
        <dbReference type="Proteomes" id="UP001396334"/>
    </source>
</evidence>
<keyword evidence="3" id="KW-1185">Reference proteome</keyword>
<evidence type="ECO:0000256" key="1">
    <source>
        <dbReference type="SAM" id="MobiDB-lite"/>
    </source>
</evidence>
<reference evidence="2 3" key="1">
    <citation type="journal article" date="2024" name="G3 (Bethesda)">
        <title>Genome assembly of Hibiscus sabdariffa L. provides insights into metabolisms of medicinal natural products.</title>
        <authorList>
            <person name="Kim T."/>
        </authorList>
    </citation>
    <scope>NUCLEOTIDE SEQUENCE [LARGE SCALE GENOMIC DNA]</scope>
    <source>
        <strain evidence="2">TK-2024</strain>
        <tissue evidence="2">Old leaves</tissue>
    </source>
</reference>
<protein>
    <submittedName>
        <fullName evidence="2">Uncharacterized protein</fullName>
    </submittedName>
</protein>
<proteinExistence type="predicted"/>
<evidence type="ECO:0000313" key="2">
    <source>
        <dbReference type="EMBL" id="KAK8490447.1"/>
    </source>
</evidence>
<dbReference type="Proteomes" id="UP001396334">
    <property type="component" value="Unassembled WGS sequence"/>
</dbReference>
<accession>A0ABR2ABM7</accession>
<gene>
    <name evidence="2" type="ORF">V6N11_061757</name>
</gene>
<organism evidence="2 3">
    <name type="scientific">Hibiscus sabdariffa</name>
    <name type="common">roselle</name>
    <dbReference type="NCBI Taxonomy" id="183260"/>
    <lineage>
        <taxon>Eukaryota</taxon>
        <taxon>Viridiplantae</taxon>
        <taxon>Streptophyta</taxon>
        <taxon>Embryophyta</taxon>
        <taxon>Tracheophyta</taxon>
        <taxon>Spermatophyta</taxon>
        <taxon>Magnoliopsida</taxon>
        <taxon>eudicotyledons</taxon>
        <taxon>Gunneridae</taxon>
        <taxon>Pentapetalae</taxon>
        <taxon>rosids</taxon>
        <taxon>malvids</taxon>
        <taxon>Malvales</taxon>
        <taxon>Malvaceae</taxon>
        <taxon>Malvoideae</taxon>
        <taxon>Hibiscus</taxon>
    </lineage>
</organism>
<feature type="compositionally biased region" description="Low complexity" evidence="1">
    <location>
        <begin position="54"/>
        <end position="68"/>
    </location>
</feature>
<name>A0ABR2ABM7_9ROSI</name>
<dbReference type="EMBL" id="JBBPBN010000284">
    <property type="protein sequence ID" value="KAK8490447.1"/>
    <property type="molecule type" value="Genomic_DNA"/>
</dbReference>
<comment type="caution">
    <text evidence="2">The sequence shown here is derived from an EMBL/GenBank/DDBJ whole genome shotgun (WGS) entry which is preliminary data.</text>
</comment>